<feature type="compositionally biased region" description="Basic and acidic residues" evidence="3">
    <location>
        <begin position="117"/>
        <end position="140"/>
    </location>
</feature>
<feature type="region of interest" description="Disordered" evidence="3">
    <location>
        <begin position="154"/>
        <end position="204"/>
    </location>
</feature>
<organism evidence="5 6">
    <name type="scientific">Podila minutissima</name>
    <dbReference type="NCBI Taxonomy" id="64525"/>
    <lineage>
        <taxon>Eukaryota</taxon>
        <taxon>Fungi</taxon>
        <taxon>Fungi incertae sedis</taxon>
        <taxon>Mucoromycota</taxon>
        <taxon>Mortierellomycotina</taxon>
        <taxon>Mortierellomycetes</taxon>
        <taxon>Mortierellales</taxon>
        <taxon>Mortierellaceae</taxon>
        <taxon>Podila</taxon>
    </lineage>
</organism>
<dbReference type="InterPro" id="IPR036028">
    <property type="entry name" value="SH3-like_dom_sf"/>
</dbReference>
<dbReference type="EMBL" id="JAAAUY010000951">
    <property type="protein sequence ID" value="KAF9325260.1"/>
    <property type="molecule type" value="Genomic_DNA"/>
</dbReference>
<dbReference type="PANTHER" id="PTHR14167:SF116">
    <property type="entry name" value="CAP, ISOFORM AC"/>
    <property type="match status" value="1"/>
</dbReference>
<dbReference type="Pfam" id="PF14604">
    <property type="entry name" value="SH3_9"/>
    <property type="match status" value="1"/>
</dbReference>
<dbReference type="InterPro" id="IPR001452">
    <property type="entry name" value="SH3_domain"/>
</dbReference>
<evidence type="ECO:0000313" key="6">
    <source>
        <dbReference type="Proteomes" id="UP000696485"/>
    </source>
</evidence>
<keyword evidence="6" id="KW-1185">Reference proteome</keyword>
<comment type="caution">
    <text evidence="5">The sequence shown here is derived from an EMBL/GenBank/DDBJ whole genome shotgun (WGS) entry which is preliminary data.</text>
</comment>
<reference evidence="5" key="1">
    <citation type="journal article" date="2020" name="Fungal Divers.">
        <title>Resolving the Mortierellaceae phylogeny through synthesis of multi-gene phylogenetics and phylogenomics.</title>
        <authorList>
            <person name="Vandepol N."/>
            <person name="Liber J."/>
            <person name="Desiro A."/>
            <person name="Na H."/>
            <person name="Kennedy M."/>
            <person name="Barry K."/>
            <person name="Grigoriev I.V."/>
            <person name="Miller A.N."/>
            <person name="O'Donnell K."/>
            <person name="Stajich J.E."/>
            <person name="Bonito G."/>
        </authorList>
    </citation>
    <scope>NUCLEOTIDE SEQUENCE</scope>
    <source>
        <strain evidence="5">NVP1</strain>
    </source>
</reference>
<feature type="domain" description="SH3" evidence="4">
    <location>
        <begin position="192"/>
        <end position="249"/>
    </location>
</feature>
<dbReference type="Gene3D" id="2.30.30.40">
    <property type="entry name" value="SH3 Domains"/>
    <property type="match status" value="1"/>
</dbReference>
<dbReference type="PANTHER" id="PTHR14167">
    <property type="entry name" value="SH3 DOMAIN-CONTAINING"/>
    <property type="match status" value="1"/>
</dbReference>
<protein>
    <recommendedName>
        <fullName evidence="4">SH3 domain-containing protein</fullName>
    </recommendedName>
</protein>
<dbReference type="SUPFAM" id="SSF50044">
    <property type="entry name" value="SH3-domain"/>
    <property type="match status" value="1"/>
</dbReference>
<accession>A0A9P5VI19</accession>
<keyword evidence="1 2" id="KW-0728">SH3 domain</keyword>
<feature type="region of interest" description="Disordered" evidence="3">
    <location>
        <begin position="1"/>
        <end position="141"/>
    </location>
</feature>
<dbReference type="AlphaFoldDB" id="A0A9P5VI19"/>
<feature type="compositionally biased region" description="Acidic residues" evidence="3">
    <location>
        <begin position="166"/>
        <end position="191"/>
    </location>
</feature>
<dbReference type="InterPro" id="IPR050384">
    <property type="entry name" value="Endophilin_SH3RF"/>
</dbReference>
<proteinExistence type="predicted"/>
<feature type="compositionally biased region" description="Low complexity" evidence="3">
    <location>
        <begin position="71"/>
        <end position="90"/>
    </location>
</feature>
<evidence type="ECO:0000256" key="2">
    <source>
        <dbReference type="PROSITE-ProRule" id="PRU00192"/>
    </source>
</evidence>
<sequence length="249" mass="27932">MAPVSSQCTTPATGGEPTDNIPFRKRASIHYPEGSSSAKRMSLHFGPRARSQSESWAFTPTTIVPETQEKASLLSTSTTAPTPSSSSSPAKAEAVETVGTKEQDPELMKTLASFLKGHQESGTSDRSKHIKDTGETKEETDLVITVRDFAYPKTHPFHFGQYPPEPEYEESDIEEDEEEDEEDYEQEDDEDRTQGQARGLYDFDAENESELSFREGDTVWIHYRQFPGWFLGEMEDATGLVPENYVQFV</sequence>
<dbReference type="SMART" id="SM00326">
    <property type="entry name" value="SH3"/>
    <property type="match status" value="1"/>
</dbReference>
<feature type="compositionally biased region" description="Polar residues" evidence="3">
    <location>
        <begin position="1"/>
        <end position="12"/>
    </location>
</feature>
<evidence type="ECO:0000256" key="1">
    <source>
        <dbReference type="ARBA" id="ARBA00022443"/>
    </source>
</evidence>
<name>A0A9P5VI19_9FUNG</name>
<evidence type="ECO:0000259" key="4">
    <source>
        <dbReference type="PROSITE" id="PS50002"/>
    </source>
</evidence>
<feature type="compositionally biased region" description="Polar residues" evidence="3">
    <location>
        <begin position="50"/>
        <end position="65"/>
    </location>
</feature>
<dbReference type="Proteomes" id="UP000696485">
    <property type="component" value="Unassembled WGS sequence"/>
</dbReference>
<evidence type="ECO:0000313" key="5">
    <source>
        <dbReference type="EMBL" id="KAF9325260.1"/>
    </source>
</evidence>
<dbReference type="PROSITE" id="PS50002">
    <property type="entry name" value="SH3"/>
    <property type="match status" value="1"/>
</dbReference>
<dbReference type="PRINTS" id="PR00452">
    <property type="entry name" value="SH3DOMAIN"/>
</dbReference>
<gene>
    <name evidence="5" type="ORF">BG006_011253</name>
</gene>
<evidence type="ECO:0000256" key="3">
    <source>
        <dbReference type="SAM" id="MobiDB-lite"/>
    </source>
</evidence>